<keyword evidence="3 4" id="KW-0408">Iron</keyword>
<evidence type="ECO:0000256" key="4">
    <source>
        <dbReference type="PROSITE-ProRule" id="PRU00433"/>
    </source>
</evidence>
<evidence type="ECO:0000313" key="9">
    <source>
        <dbReference type="Proteomes" id="UP000464787"/>
    </source>
</evidence>
<keyword evidence="6" id="KW-0732">Signal</keyword>
<dbReference type="RefSeq" id="WP_160550900.1">
    <property type="nucleotide sequence ID" value="NZ_CP047650.1"/>
</dbReference>
<accession>A0A857J2W8</accession>
<reference evidence="8 9" key="1">
    <citation type="submission" date="2020-01" db="EMBL/GenBank/DDBJ databases">
        <title>Genome sequencing of strain KACC 21265.</title>
        <authorList>
            <person name="Heo J."/>
            <person name="Kim S.-J."/>
            <person name="Kim J.-S."/>
            <person name="Hong S.-B."/>
            <person name="Kwon S.-W."/>
        </authorList>
    </citation>
    <scope>NUCLEOTIDE SEQUENCE [LARGE SCALE GENOMIC DNA]</scope>
    <source>
        <strain evidence="8 9">KACC 21265</strain>
    </source>
</reference>
<dbReference type="AlphaFoldDB" id="A0A857J2W8"/>
<proteinExistence type="predicted"/>
<dbReference type="GO" id="GO:0009055">
    <property type="term" value="F:electron transfer activity"/>
    <property type="evidence" value="ECO:0007669"/>
    <property type="project" value="InterPro"/>
</dbReference>
<dbReference type="InterPro" id="IPR009056">
    <property type="entry name" value="Cyt_c-like_dom"/>
</dbReference>
<evidence type="ECO:0000256" key="1">
    <source>
        <dbReference type="ARBA" id="ARBA00022617"/>
    </source>
</evidence>
<gene>
    <name evidence="8" type="ORF">GT347_04920</name>
</gene>
<sequence>MNRPALLCLALLSVLALAGCERVMRNMYDQPSLRPGDTSPMFEDRQASRPPPPGSVPNAIGTQAGISGGLQGQADAATRDAAERQQQLPASPGRALVLRGQERYTIYCLPCHGATGQGDGMVVRRGFPAPPSLHDGRLLGAADRHLYEVITRGQGVMYAFADRVEPADRWAIVAYLRALQTSRAMRLAELPPDMRQRIEPRLQAADKPDAPGWRVTPADEGGRP</sequence>
<dbReference type="GO" id="GO:0020037">
    <property type="term" value="F:heme binding"/>
    <property type="evidence" value="ECO:0007669"/>
    <property type="project" value="InterPro"/>
</dbReference>
<dbReference type="KEGG" id="xyk:GT347_04920"/>
<name>A0A857J2W8_9BURK</name>
<dbReference type="PROSITE" id="PS51007">
    <property type="entry name" value="CYTC"/>
    <property type="match status" value="1"/>
</dbReference>
<keyword evidence="9" id="KW-1185">Reference proteome</keyword>
<feature type="region of interest" description="Disordered" evidence="5">
    <location>
        <begin position="29"/>
        <end position="91"/>
    </location>
</feature>
<dbReference type="PANTHER" id="PTHR40394">
    <property type="entry name" value="LIPOPROTEIN-RELATED"/>
    <property type="match status" value="1"/>
</dbReference>
<dbReference type="Gene3D" id="1.10.760.10">
    <property type="entry name" value="Cytochrome c-like domain"/>
    <property type="match status" value="1"/>
</dbReference>
<evidence type="ECO:0000259" key="7">
    <source>
        <dbReference type="PROSITE" id="PS51007"/>
    </source>
</evidence>
<evidence type="ECO:0000256" key="3">
    <source>
        <dbReference type="ARBA" id="ARBA00023004"/>
    </source>
</evidence>
<dbReference type="EMBL" id="CP047650">
    <property type="protein sequence ID" value="QHI97382.1"/>
    <property type="molecule type" value="Genomic_DNA"/>
</dbReference>
<keyword evidence="2 4" id="KW-0479">Metal-binding</keyword>
<dbReference type="PROSITE" id="PS51257">
    <property type="entry name" value="PROKAR_LIPOPROTEIN"/>
    <property type="match status" value="1"/>
</dbReference>
<keyword evidence="1 4" id="KW-0349">Heme</keyword>
<dbReference type="PANTHER" id="PTHR40394:SF2">
    <property type="entry name" value="QUINOL:CYTOCHROME C OXIDOREDUCTASE MEMBRANE PROTEIN"/>
    <property type="match status" value="1"/>
</dbReference>
<dbReference type="InterPro" id="IPR036909">
    <property type="entry name" value="Cyt_c-like_dom_sf"/>
</dbReference>
<feature type="domain" description="Cytochrome c" evidence="7">
    <location>
        <begin position="95"/>
        <end position="180"/>
    </location>
</feature>
<feature type="region of interest" description="Disordered" evidence="5">
    <location>
        <begin position="201"/>
        <end position="224"/>
    </location>
</feature>
<dbReference type="Proteomes" id="UP000464787">
    <property type="component" value="Chromosome"/>
</dbReference>
<organism evidence="8 9">
    <name type="scientific">Xylophilus rhododendri</name>
    <dbReference type="NCBI Taxonomy" id="2697032"/>
    <lineage>
        <taxon>Bacteria</taxon>
        <taxon>Pseudomonadati</taxon>
        <taxon>Pseudomonadota</taxon>
        <taxon>Betaproteobacteria</taxon>
        <taxon>Burkholderiales</taxon>
        <taxon>Xylophilus</taxon>
    </lineage>
</organism>
<evidence type="ECO:0000256" key="5">
    <source>
        <dbReference type="SAM" id="MobiDB-lite"/>
    </source>
</evidence>
<feature type="signal peptide" evidence="6">
    <location>
        <begin position="1"/>
        <end position="18"/>
    </location>
</feature>
<evidence type="ECO:0000256" key="6">
    <source>
        <dbReference type="SAM" id="SignalP"/>
    </source>
</evidence>
<dbReference type="Pfam" id="PF13442">
    <property type="entry name" value="Cytochrome_CBB3"/>
    <property type="match status" value="1"/>
</dbReference>
<feature type="chain" id="PRO_5032893247" evidence="6">
    <location>
        <begin position="19"/>
        <end position="224"/>
    </location>
</feature>
<dbReference type="SUPFAM" id="SSF46626">
    <property type="entry name" value="Cytochrome c"/>
    <property type="match status" value="1"/>
</dbReference>
<dbReference type="GO" id="GO:0046872">
    <property type="term" value="F:metal ion binding"/>
    <property type="evidence" value="ECO:0007669"/>
    <property type="project" value="UniProtKB-KW"/>
</dbReference>
<evidence type="ECO:0000313" key="8">
    <source>
        <dbReference type="EMBL" id="QHI97382.1"/>
    </source>
</evidence>
<evidence type="ECO:0000256" key="2">
    <source>
        <dbReference type="ARBA" id="ARBA00022723"/>
    </source>
</evidence>
<protein>
    <submittedName>
        <fullName evidence="8">C-type cytochrome</fullName>
    </submittedName>
</protein>